<organism evidence="1 2">
    <name type="scientific">Rossellomorea vietnamensis</name>
    <dbReference type="NCBI Taxonomy" id="218284"/>
    <lineage>
        <taxon>Bacteria</taxon>
        <taxon>Bacillati</taxon>
        <taxon>Bacillota</taxon>
        <taxon>Bacilli</taxon>
        <taxon>Bacillales</taxon>
        <taxon>Bacillaceae</taxon>
        <taxon>Rossellomorea</taxon>
    </lineage>
</organism>
<evidence type="ECO:0000313" key="1">
    <source>
        <dbReference type="EMBL" id="UXH46287.1"/>
    </source>
</evidence>
<keyword evidence="2" id="KW-1185">Reference proteome</keyword>
<dbReference type="Proteomes" id="UP001064027">
    <property type="component" value="Chromosome"/>
</dbReference>
<sequence>MMKWSLPLLIGAMSVIYLFIPSEPLPVKVIFKLIPMFLIIVFAFRQLSSKPTPALRFILLGLFFCTLGDAFIAVSFIAGLGAFLVGHLFYLCGFIYLSRMNKWRLAAAIPIALYSFLIGRQLISALRTDGDIGLVIPVIAYMLVISIMALSAILTGNKWAIAGSILFVLSDSILSWNMFVSEIPFSAVFIMTTYYSAQFLIASSLSSLQQIKETIV</sequence>
<proteinExistence type="predicted"/>
<gene>
    <name evidence="1" type="ORF">N5C46_09660</name>
</gene>
<name>A0ACD4CFI6_9BACI</name>
<evidence type="ECO:0000313" key="2">
    <source>
        <dbReference type="Proteomes" id="UP001064027"/>
    </source>
</evidence>
<reference evidence="1" key="1">
    <citation type="submission" date="2022-09" db="EMBL/GenBank/DDBJ databases">
        <title>Complete genome sequence of Rossellomorea vietnamensis strain RL-WG62, a newly isolated PGPR with the potential for plant salinity stress alleviation.</title>
        <authorList>
            <person name="Ren L."/>
            <person name="Wang G."/>
            <person name="Hu H."/>
        </authorList>
    </citation>
    <scope>NUCLEOTIDE SEQUENCE</scope>
    <source>
        <strain evidence="1">RL-WG62</strain>
    </source>
</reference>
<protein>
    <submittedName>
        <fullName evidence="1">Lysoplasmalogenase</fullName>
    </submittedName>
</protein>
<accession>A0ACD4CFI6</accession>
<dbReference type="EMBL" id="CP104558">
    <property type="protein sequence ID" value="UXH46287.1"/>
    <property type="molecule type" value="Genomic_DNA"/>
</dbReference>